<keyword evidence="1" id="KW-0378">Hydrolase</keyword>
<keyword evidence="4" id="KW-1185">Reference proteome</keyword>
<evidence type="ECO:0000313" key="4">
    <source>
        <dbReference type="Proteomes" id="UP001345013"/>
    </source>
</evidence>
<proteinExistence type="predicted"/>
<comment type="caution">
    <text evidence="3">The sequence shown here is derived from an EMBL/GenBank/DDBJ whole genome shotgun (WGS) entry which is preliminary data.</text>
</comment>
<protein>
    <recommendedName>
        <fullName evidence="2">AB hydrolase-1 domain-containing protein</fullName>
    </recommendedName>
</protein>
<gene>
    <name evidence="3" type="ORF">LTR24_008936</name>
</gene>
<feature type="domain" description="AB hydrolase-1" evidence="2">
    <location>
        <begin position="52"/>
        <end position="298"/>
    </location>
</feature>
<dbReference type="NCBIfam" id="NF002043">
    <property type="entry name" value="PRK00870.1"/>
    <property type="match status" value="1"/>
</dbReference>
<dbReference type="PRINTS" id="PR00412">
    <property type="entry name" value="EPOXHYDRLASE"/>
</dbReference>
<evidence type="ECO:0000313" key="3">
    <source>
        <dbReference type="EMBL" id="KAK5079803.1"/>
    </source>
</evidence>
<dbReference type="InterPro" id="IPR000639">
    <property type="entry name" value="Epox_hydrolase-like"/>
</dbReference>
<dbReference type="PANTHER" id="PTHR42977:SF3">
    <property type="entry name" value="AB HYDROLASE-1 DOMAIN-CONTAINING PROTEIN"/>
    <property type="match status" value="1"/>
</dbReference>
<dbReference type="Pfam" id="PF00561">
    <property type="entry name" value="Abhydrolase_1"/>
    <property type="match status" value="1"/>
</dbReference>
<dbReference type="SUPFAM" id="SSF53474">
    <property type="entry name" value="alpha/beta-Hydrolases"/>
    <property type="match status" value="1"/>
</dbReference>
<dbReference type="InterPro" id="IPR000073">
    <property type="entry name" value="AB_hydrolase_1"/>
</dbReference>
<dbReference type="InterPro" id="IPR051340">
    <property type="entry name" value="Haloalkane_dehalogenase"/>
</dbReference>
<dbReference type="Proteomes" id="UP001345013">
    <property type="component" value="Unassembled WGS sequence"/>
</dbReference>
<evidence type="ECO:0000259" key="2">
    <source>
        <dbReference type="Pfam" id="PF00561"/>
    </source>
</evidence>
<reference evidence="3 4" key="1">
    <citation type="submission" date="2023-08" db="EMBL/GenBank/DDBJ databases">
        <title>Black Yeasts Isolated from many extreme environments.</title>
        <authorList>
            <person name="Coleine C."/>
            <person name="Stajich J.E."/>
            <person name="Selbmann L."/>
        </authorList>
    </citation>
    <scope>NUCLEOTIDE SEQUENCE [LARGE SCALE GENOMIC DNA]</scope>
    <source>
        <strain evidence="3 4">CCFEE 5885</strain>
    </source>
</reference>
<name>A0ABR0JYH9_9EURO</name>
<evidence type="ECO:0000256" key="1">
    <source>
        <dbReference type="ARBA" id="ARBA00022801"/>
    </source>
</evidence>
<accession>A0ABR0JYH9</accession>
<dbReference type="Gene3D" id="3.40.50.1820">
    <property type="entry name" value="alpha/beta hydrolase"/>
    <property type="match status" value="1"/>
</dbReference>
<sequence>MLRDDEHALRTPESRFSDLPGFPYEPKYLQYGNLRMAYIDEHKGKGSEKTETFLCLHGQPTWSYLYRRMIPVFLNYTTSASEPSRRVVAPDLFGFGRSDKPARDETYTYNFHRDALLNLIRTLDLTNVTLVVQDWGGLLGLTLPVAEPSRFKRLIVMNTSIATGQPATKGFNDWRDFNNRSPDMKIGALIGRGTKHLTDAEKAAYDAPYPNKDYKGGVRRFPNMVMTDANMEGVDVSKQSLEMYKTSDQFNANDVFMAVGMKDPVLGPPVMRNMSKMWKNGCYWMEVAEGGHFVQEWGEDVAKKAIEAFEKQAVPEGIMRVDPKSAKL</sequence>
<dbReference type="InterPro" id="IPR029058">
    <property type="entry name" value="AB_hydrolase_fold"/>
</dbReference>
<dbReference type="EMBL" id="JAVRRG010000171">
    <property type="protein sequence ID" value="KAK5079803.1"/>
    <property type="molecule type" value="Genomic_DNA"/>
</dbReference>
<dbReference type="PRINTS" id="PR00111">
    <property type="entry name" value="ABHYDROLASE"/>
</dbReference>
<organism evidence="3 4">
    <name type="scientific">Lithohypha guttulata</name>
    <dbReference type="NCBI Taxonomy" id="1690604"/>
    <lineage>
        <taxon>Eukaryota</taxon>
        <taxon>Fungi</taxon>
        <taxon>Dikarya</taxon>
        <taxon>Ascomycota</taxon>
        <taxon>Pezizomycotina</taxon>
        <taxon>Eurotiomycetes</taxon>
        <taxon>Chaetothyriomycetidae</taxon>
        <taxon>Chaetothyriales</taxon>
        <taxon>Trichomeriaceae</taxon>
        <taxon>Lithohypha</taxon>
    </lineage>
</organism>
<dbReference type="PANTHER" id="PTHR42977">
    <property type="entry name" value="HYDROLASE-RELATED"/>
    <property type="match status" value="1"/>
</dbReference>